<feature type="domain" description="Alpha-L-rhamnosidase C-terminal" evidence="2">
    <location>
        <begin position="718"/>
        <end position="773"/>
    </location>
</feature>
<dbReference type="Pfam" id="PF17390">
    <property type="entry name" value="Bac_rhamnosid_C"/>
    <property type="match status" value="1"/>
</dbReference>
<dbReference type="Gene3D" id="1.50.10.10">
    <property type="match status" value="1"/>
</dbReference>
<dbReference type="EMBL" id="QKZV01000004">
    <property type="protein sequence ID" value="PZX62913.1"/>
    <property type="molecule type" value="Genomic_DNA"/>
</dbReference>
<dbReference type="InterPro" id="IPR008979">
    <property type="entry name" value="Galactose-bd-like_sf"/>
</dbReference>
<proteinExistence type="predicted"/>
<dbReference type="PANTHER" id="PTHR34987">
    <property type="entry name" value="C, PUTATIVE (AFU_ORTHOLOGUE AFUA_3G02880)-RELATED"/>
    <property type="match status" value="1"/>
</dbReference>
<dbReference type="Pfam" id="PF17389">
    <property type="entry name" value="Bac_rhamnosid6H"/>
    <property type="match status" value="1"/>
</dbReference>
<dbReference type="InterPro" id="IPR035396">
    <property type="entry name" value="Bac_rhamnosid6H"/>
</dbReference>
<evidence type="ECO:0000259" key="2">
    <source>
        <dbReference type="Pfam" id="PF17390"/>
    </source>
</evidence>
<dbReference type="Proteomes" id="UP000249720">
    <property type="component" value="Unassembled WGS sequence"/>
</dbReference>
<gene>
    <name evidence="3" type="ORF">LX80_01608</name>
</gene>
<accession>A0A2W7RQ20</accession>
<dbReference type="RefSeq" id="WP_111295036.1">
    <property type="nucleotide sequence ID" value="NZ_QKZV01000004.1"/>
</dbReference>
<dbReference type="SUPFAM" id="SSF48208">
    <property type="entry name" value="Six-hairpin glycosidases"/>
    <property type="match status" value="1"/>
</dbReference>
<keyword evidence="4" id="KW-1185">Reference proteome</keyword>
<dbReference type="AlphaFoldDB" id="A0A2W7RQ20"/>
<dbReference type="Gene3D" id="2.60.120.260">
    <property type="entry name" value="Galactose-binding domain-like"/>
    <property type="match status" value="2"/>
</dbReference>
<reference evidence="3 4" key="1">
    <citation type="submission" date="2018-06" db="EMBL/GenBank/DDBJ databases">
        <title>Genomic Encyclopedia of Archaeal and Bacterial Type Strains, Phase II (KMG-II): from individual species to whole genera.</title>
        <authorList>
            <person name="Goeker M."/>
        </authorList>
    </citation>
    <scope>NUCLEOTIDE SEQUENCE [LARGE SCALE GENOMIC DNA]</scope>
    <source>
        <strain evidence="3 4">DSM 23241</strain>
    </source>
</reference>
<feature type="domain" description="Alpha-L-rhamnosidase six-hairpin glycosidase" evidence="1">
    <location>
        <begin position="385"/>
        <end position="714"/>
    </location>
</feature>
<evidence type="ECO:0000259" key="1">
    <source>
        <dbReference type="Pfam" id="PF17389"/>
    </source>
</evidence>
<organism evidence="3 4">
    <name type="scientific">Hydrotalea sandarakina</name>
    <dbReference type="NCBI Taxonomy" id="1004304"/>
    <lineage>
        <taxon>Bacteria</taxon>
        <taxon>Pseudomonadati</taxon>
        <taxon>Bacteroidota</taxon>
        <taxon>Chitinophagia</taxon>
        <taxon>Chitinophagales</taxon>
        <taxon>Chitinophagaceae</taxon>
        <taxon>Hydrotalea</taxon>
    </lineage>
</organism>
<comment type="caution">
    <text evidence="3">The sequence shown here is derived from an EMBL/GenBank/DDBJ whole genome shotgun (WGS) entry which is preliminary data.</text>
</comment>
<protein>
    <submittedName>
        <fullName evidence="3">Alpha-L-rhamnosidase-like protein</fullName>
    </submittedName>
</protein>
<dbReference type="SUPFAM" id="SSF49785">
    <property type="entry name" value="Galactose-binding domain-like"/>
    <property type="match status" value="1"/>
</dbReference>
<evidence type="ECO:0000313" key="4">
    <source>
        <dbReference type="Proteomes" id="UP000249720"/>
    </source>
</evidence>
<dbReference type="PANTHER" id="PTHR34987:SF2">
    <property type="entry name" value="B, PUTATIVE (AFU_ORTHOLOGUE AFUA_7G05040)-RELATED"/>
    <property type="match status" value="1"/>
</dbReference>
<name>A0A2W7RQ20_9BACT</name>
<dbReference type="GO" id="GO:0005975">
    <property type="term" value="P:carbohydrate metabolic process"/>
    <property type="evidence" value="ECO:0007669"/>
    <property type="project" value="InterPro"/>
</dbReference>
<dbReference type="OrthoDB" id="9815108at2"/>
<evidence type="ECO:0000313" key="3">
    <source>
        <dbReference type="EMBL" id="PZX62913.1"/>
    </source>
</evidence>
<dbReference type="InterPro" id="IPR035398">
    <property type="entry name" value="Bac_rhamnosid_C"/>
</dbReference>
<dbReference type="InterPro" id="IPR008928">
    <property type="entry name" value="6-hairpin_glycosidase_sf"/>
</dbReference>
<dbReference type="InterPro" id="IPR012341">
    <property type="entry name" value="6hp_glycosidase-like_sf"/>
</dbReference>
<sequence length="796" mass="89655">MRKVIGFFLSVVIGNFIVAQPINVALQNQTWSAHWIQAPNTALNDYGVYFFRKQINIVQLPQQYWVHVSADNRYKLYVNGQLVSLGPARSDLNYWNYTTIDLKPFLKTGFNIIAAEVWNESSYRPEAQISHRTGWLMQGNSADESAVNTNSSWKSFICKAYQPLAGIGYAGYYVAGPGEIVNMHHMPLHWKEIDFNDDSWPSAVNIGWSGAKPKGVGDINEWMLVPGSLPPMELTDTRIKNIRSAIGVVANNNFLLGNSPIQIPAHSSATLLLDNAQLTNAFVHVLFSGGNNATLTLTYAEALFEKDANGKPTLQKGNRNEIANKVILGRKDSIIASGEQHQLFTSLSWRTFRYIQLQIVTTNEPITVQDIYTTFIGYPYQLNAAVETSDTMLHKILQTGWHTARLCAIETFMDCPYYEQLQYIGDSRIQALVALYNSGDDRLVRNALNQMDHSRMAEGITLSRHPSYTPQQIPTFSLWYIGMLADYWKYRGDSIFIAQKLQGVRNILWFFQQYQQKDGSLQHVPYWMFTDWVDGHTGWNGGTAPYSENGSSAILDLQLLWAYQIASQLEKQLGMPAYEKLYNTKATQLQHTIMQKYWRNEVGLLSDIDDGNLFSQHANALAILTNTVDGTTAKNIARQLLNNKQLAPASIYFKYYVHQALIKAGLGNDYLDWLSIWQQNLAMGLTTWAETSDINGSRSDCHAWGASPNIEIYRTVLGIDSDAPGFKSVKISPHLGKLTNISGQIPHPYGTIAVAYKKLNGQWQVNIHLPEKLSGKLEWKQHSYPLHGGSNAFTLP</sequence>
<dbReference type="Gene3D" id="2.60.420.10">
    <property type="entry name" value="Maltose phosphorylase, domain 3"/>
    <property type="match status" value="1"/>
</dbReference>